<sequence length="162" mass="19109">MQNSNIISTDNLREDFTLKITPIIKNEKVKRMDKYIQHGNTSTLEHCIAVSYISYCIARKFHIRCDYNSLLRGSLLHDYFLYDWHDKDAAHKWHGFHHAAVALKNASKDFELTDIEMDIIAKHMFPLNIKLPRYKESYIVSLADKICSSYEVICKRACYRFE</sequence>
<comment type="caution">
    <text evidence="2">The sequence shown here is derived from an EMBL/GenBank/DDBJ whole genome shotgun (WGS) entry which is preliminary data.</text>
</comment>
<feature type="domain" description="HD" evidence="1">
    <location>
        <begin position="43"/>
        <end position="146"/>
    </location>
</feature>
<dbReference type="Pfam" id="PF01966">
    <property type="entry name" value="HD"/>
    <property type="match status" value="1"/>
</dbReference>
<dbReference type="RefSeq" id="WP_186840728.1">
    <property type="nucleotide sequence ID" value="NZ_JACOOZ010000012.1"/>
</dbReference>
<evidence type="ECO:0000259" key="1">
    <source>
        <dbReference type="Pfam" id="PF01966"/>
    </source>
</evidence>
<dbReference type="Gene3D" id="1.10.3210.10">
    <property type="entry name" value="Hypothetical protein af1432"/>
    <property type="match status" value="1"/>
</dbReference>
<organism evidence="2 3">
    <name type="scientific">Eubacterium segne</name>
    <dbReference type="NCBI Taxonomy" id="2763045"/>
    <lineage>
        <taxon>Bacteria</taxon>
        <taxon>Bacillati</taxon>
        <taxon>Bacillota</taxon>
        <taxon>Clostridia</taxon>
        <taxon>Eubacteriales</taxon>
        <taxon>Eubacteriaceae</taxon>
        <taxon>Eubacterium</taxon>
    </lineage>
</organism>
<accession>A0ABR7F5S6</accession>
<keyword evidence="3" id="KW-1185">Reference proteome</keyword>
<dbReference type="EMBL" id="JACOOZ010000012">
    <property type="protein sequence ID" value="MBC5668961.1"/>
    <property type="molecule type" value="Genomic_DNA"/>
</dbReference>
<reference evidence="2 3" key="1">
    <citation type="submission" date="2020-08" db="EMBL/GenBank/DDBJ databases">
        <title>Genome public.</title>
        <authorList>
            <person name="Liu C."/>
            <person name="Sun Q."/>
        </authorList>
    </citation>
    <scope>NUCLEOTIDE SEQUENCE [LARGE SCALE GENOMIC DNA]</scope>
    <source>
        <strain evidence="2 3">BX4</strain>
    </source>
</reference>
<dbReference type="SUPFAM" id="SSF109604">
    <property type="entry name" value="HD-domain/PDEase-like"/>
    <property type="match status" value="1"/>
</dbReference>
<dbReference type="Proteomes" id="UP000597877">
    <property type="component" value="Unassembled WGS sequence"/>
</dbReference>
<evidence type="ECO:0000313" key="2">
    <source>
        <dbReference type="EMBL" id="MBC5668961.1"/>
    </source>
</evidence>
<name>A0ABR7F5S6_9FIRM</name>
<proteinExistence type="predicted"/>
<gene>
    <name evidence="2" type="ORF">H8S00_13415</name>
</gene>
<evidence type="ECO:0000313" key="3">
    <source>
        <dbReference type="Proteomes" id="UP000597877"/>
    </source>
</evidence>
<dbReference type="InterPro" id="IPR006674">
    <property type="entry name" value="HD_domain"/>
</dbReference>
<protein>
    <submittedName>
        <fullName evidence="2">HD domain-containing protein</fullName>
    </submittedName>
</protein>